<dbReference type="Gene3D" id="3.40.50.2300">
    <property type="match status" value="2"/>
</dbReference>
<name>A0A419X2R3_9BACT</name>
<dbReference type="PROSITE" id="PS51782">
    <property type="entry name" value="LYSM"/>
    <property type="match status" value="3"/>
</dbReference>
<dbReference type="SMART" id="SM00257">
    <property type="entry name" value="LysM"/>
    <property type="match status" value="3"/>
</dbReference>
<dbReference type="InterPro" id="IPR028082">
    <property type="entry name" value="Peripla_BP_I"/>
</dbReference>
<dbReference type="SUPFAM" id="SSF54106">
    <property type="entry name" value="LysM domain"/>
    <property type="match status" value="3"/>
</dbReference>
<keyword evidence="4" id="KW-1185">Reference proteome</keyword>
<protein>
    <submittedName>
        <fullName evidence="3">LysM domain-containing protein</fullName>
    </submittedName>
</protein>
<feature type="signal peptide" evidence="1">
    <location>
        <begin position="1"/>
        <end position="29"/>
    </location>
</feature>
<organism evidence="3 4">
    <name type="scientific">Marinifilum flexuosum</name>
    <dbReference type="NCBI Taxonomy" id="1117708"/>
    <lineage>
        <taxon>Bacteria</taxon>
        <taxon>Pseudomonadati</taxon>
        <taxon>Bacteroidota</taxon>
        <taxon>Bacteroidia</taxon>
        <taxon>Marinilabiliales</taxon>
        <taxon>Marinifilaceae</taxon>
    </lineage>
</organism>
<dbReference type="EMBL" id="RAPQ01000009">
    <property type="protein sequence ID" value="RKE02036.1"/>
    <property type="molecule type" value="Genomic_DNA"/>
</dbReference>
<dbReference type="AlphaFoldDB" id="A0A419X2R3"/>
<dbReference type="InterPro" id="IPR018392">
    <property type="entry name" value="LysM"/>
</dbReference>
<evidence type="ECO:0000313" key="3">
    <source>
        <dbReference type="EMBL" id="RKE02036.1"/>
    </source>
</evidence>
<reference evidence="3 4" key="1">
    <citation type="submission" date="2018-09" db="EMBL/GenBank/DDBJ databases">
        <title>Genomic Encyclopedia of Archaeal and Bacterial Type Strains, Phase II (KMG-II): from individual species to whole genera.</title>
        <authorList>
            <person name="Goeker M."/>
        </authorList>
    </citation>
    <scope>NUCLEOTIDE SEQUENCE [LARGE SCALE GENOMIC DNA]</scope>
    <source>
        <strain evidence="3 4">DSM 21950</strain>
    </source>
</reference>
<feature type="domain" description="LysM" evidence="2">
    <location>
        <begin position="114"/>
        <end position="157"/>
    </location>
</feature>
<evidence type="ECO:0000313" key="4">
    <source>
        <dbReference type="Proteomes" id="UP000284531"/>
    </source>
</evidence>
<accession>A0A419X2R3</accession>
<feature type="domain" description="LysM" evidence="2">
    <location>
        <begin position="49"/>
        <end position="92"/>
    </location>
</feature>
<dbReference type="InterPro" id="IPR036779">
    <property type="entry name" value="LysM_dom_sf"/>
</dbReference>
<dbReference type="PANTHER" id="PTHR33734:SF22">
    <property type="entry name" value="MEMBRANE-BOUND LYTIC MUREIN TRANSGLYCOSYLASE D"/>
    <property type="match status" value="1"/>
</dbReference>
<dbReference type="CDD" id="cd00118">
    <property type="entry name" value="LysM"/>
    <property type="match status" value="3"/>
</dbReference>
<dbReference type="Gene3D" id="3.10.350.10">
    <property type="entry name" value="LysM domain"/>
    <property type="match status" value="3"/>
</dbReference>
<comment type="caution">
    <text evidence="3">The sequence shown here is derived from an EMBL/GenBank/DDBJ whole genome shotgun (WGS) entry which is preliminary data.</text>
</comment>
<feature type="chain" id="PRO_5019528022" evidence="1">
    <location>
        <begin position="30"/>
        <end position="665"/>
    </location>
</feature>
<evidence type="ECO:0000256" key="1">
    <source>
        <dbReference type="SAM" id="SignalP"/>
    </source>
</evidence>
<dbReference type="CDD" id="cd06268">
    <property type="entry name" value="PBP1_ABC_transporter_LIVBP-like"/>
    <property type="match status" value="1"/>
</dbReference>
<evidence type="ECO:0000259" key="2">
    <source>
        <dbReference type="PROSITE" id="PS51782"/>
    </source>
</evidence>
<dbReference type="Proteomes" id="UP000284531">
    <property type="component" value="Unassembled WGS sequence"/>
</dbReference>
<dbReference type="Pfam" id="PF01476">
    <property type="entry name" value="LysM"/>
    <property type="match status" value="3"/>
</dbReference>
<keyword evidence="1" id="KW-0732">Signal</keyword>
<feature type="domain" description="LysM" evidence="2">
    <location>
        <begin position="179"/>
        <end position="223"/>
    </location>
</feature>
<sequence>MKNKYLMNCFLRIFLLIGLSLGTVNFAHSQNATIEISKNKVVVGGKTYLLHVVKEKQTLFSISKAYGVALNDLMKVNGKSQATVSINEVLRIPFVEGQKAISPIIVKKEDGRYIYHVVKEADTVYSLSKKYSVSMASIEKENPGSNQSLPLNSVVKIPKNQQQKEVKELSVPKHDKKYYYYVIKAGDTQYSIANEFMMKQKKLRKLNPKLKNKILQPGDWVRIPRYLVPLEYFEIKETPKDTIKEELVVLDTIQQVDEVVAEVAKKKVSVGLFLPLYLEANDTINQIVTYKDTIEIVTERESRVIYRKSREFIRFYQGVLLAVDSLQKEGLSVDLHVFDTERNPEKLQRTLSQIQFIDFDYWIGPVYPRTFAVAADFARTKKIPIISPLSAKNPQIDSNPFVIQLNTSLNSICRQISNYVSEDFEYKNIVVVHPERYKHLNEAKLIKDIEHQLFEKGLYWQTDEVSYKKISFDEYGRYGLEATMCDSCENIVILPSNDQPLVENIITNLNVLSQRYAIRLVGFSKWQRYTSLEADYYYNLNFSLFSPYFVDYKEEKVNKFVNEFRNRFMSEPSDFSFRAYDICRFFSLAASKFGTDFPEKMNEMEVELLQSAYHFERMSAFGGLENRGTHLINYSRDFKIRHKEMKLKEEEKEQELDLLQKSFEY</sequence>
<gene>
    <name evidence="3" type="ORF">BXY64_2117</name>
</gene>
<dbReference type="PANTHER" id="PTHR33734">
    <property type="entry name" value="LYSM DOMAIN-CONTAINING GPI-ANCHORED PROTEIN 2"/>
    <property type="match status" value="1"/>
</dbReference>
<dbReference type="SUPFAM" id="SSF53822">
    <property type="entry name" value="Periplasmic binding protein-like I"/>
    <property type="match status" value="1"/>
</dbReference>
<proteinExistence type="predicted"/>